<proteinExistence type="inferred from homology"/>
<keyword evidence="2" id="KW-0808">Transferase</keyword>
<dbReference type="AlphaFoldDB" id="A0A813LGJ7"/>
<protein>
    <recommendedName>
        <fullName evidence="8">PI3K/PI4K catalytic domain-containing protein</fullName>
    </recommendedName>
</protein>
<evidence type="ECO:0000256" key="5">
    <source>
        <dbReference type="ARBA" id="ARBA00022840"/>
    </source>
</evidence>
<evidence type="ECO:0000313" key="7">
    <source>
        <dbReference type="Proteomes" id="UP000626109"/>
    </source>
</evidence>
<keyword evidence="5" id="KW-0067">ATP-binding</keyword>
<sequence length="1085" mass="117466">MRAKSINCQDDNPQCVDQTLAILRDKGALPHCRISSFRREALQQVLEKAPGVPIGALYHPGYVTEAGGLARKPAPSDFASWWLGSSASGEDSVNLCAECIDEAIVAEARRHGKRVMAWFPCVPVTPGWKEDEEMYTRLIKLGVDVICCNRMDVLAELKSRTLLSVSANLRPPVQGAAPVRRQQSADDVGIVVGTCTQHLGTRAAYVNRRLFLPGLWPLPAPPEFLRRVDSDGYMSHIYEFHLGLHRLFSKVSDLEWYGIVGDDTYLFDPSLVEALQKATDRPDVDAVCAGHLASLFFSTLSTVAHWMHEACMRNFSGSGQQAASCILRAAELQVPYANLTHIYGAAIFCSHAAMVRLSPYLPEVLVTGFMRDWESGEIPADGNEPARDIGNTFRDYLPVSDILLGICTQQLFVRQVDFTPMGYFGGNNLPGTLALQKDQTDKTLPENAPFYFANAHCPAIWHKLSTELDFEAVWCDEQGATFLEEVVEHVDELTEALGLSDEESCRVAAGARSALIATMPGSAAGGTPSLLERPATCPAVSLQNLYDSLGGQRTASKLSLRAASTSSDTRAGTCTKSLVRPASVGGLPILAENFRAAHMGGCISRVLTVQAAVSNFTALSRRTRTKSASSEADFASLASKVAREERGRCLGRTATCTVEGPLAGIFSSMQIKDKTLSISEVHRSEAHTGPGTAAGFANDGNQVITFESEGFVHRKKNGEPSQPALRRMDTVGNVSELGENRSSLVNHLHQDGVSPVSLDHGQTGTVYALEAGGEKIAVFKPVEGEKFTRKSLDPGQGSVREEAAYLVDRLCGSQAGVPVTSRASIEVGGEVLYGSVQAFVQDVLGFIEDFAMPRDADRAKEFVSQETAEALAALDMRVFNMDRHSGNLLVLRKDRPHGLGPIDHGCCLPAWWFLGEAIFEAWFSWPQLQCAPCQATRDLARVSLEKLPQTCDMVRAAGLDAAAIVTLRLCTLFVFIGVAELALPVGKLAALMLRDEETGFQELSWLEARVLTSAQSSGARCRLQVNDRGDQEIFAEGNGEGLEVETFLSALEAVFRAELPKAVLGFDTGAAKSGEGNDKAAVMRY</sequence>
<dbReference type="PANTHER" id="PTHR45800">
    <property type="entry name" value="PHOSPHATIDYLINOSITOL 4-KINASE GAMMA"/>
    <property type="match status" value="1"/>
</dbReference>
<dbReference type="EMBL" id="CAJNNW010035436">
    <property type="protein sequence ID" value="CAE8727718.1"/>
    <property type="molecule type" value="Genomic_DNA"/>
</dbReference>
<name>A0A813LGJ7_POLGL</name>
<keyword evidence="3" id="KW-0547">Nucleotide-binding</keyword>
<evidence type="ECO:0000256" key="1">
    <source>
        <dbReference type="ARBA" id="ARBA00008941"/>
    </source>
</evidence>
<evidence type="ECO:0000313" key="6">
    <source>
        <dbReference type="EMBL" id="CAE8727718.1"/>
    </source>
</evidence>
<accession>A0A813LGJ7</accession>
<evidence type="ECO:0000256" key="2">
    <source>
        <dbReference type="ARBA" id="ARBA00022679"/>
    </source>
</evidence>
<dbReference type="CDD" id="cd08556">
    <property type="entry name" value="GDPD"/>
    <property type="match status" value="1"/>
</dbReference>
<dbReference type="GO" id="GO:0006629">
    <property type="term" value="P:lipid metabolic process"/>
    <property type="evidence" value="ECO:0007669"/>
    <property type="project" value="InterPro"/>
</dbReference>
<comment type="caution">
    <text evidence="6">The sequence shown here is derived from an EMBL/GenBank/DDBJ whole genome shotgun (WGS) entry which is preliminary data.</text>
</comment>
<dbReference type="InterPro" id="IPR017946">
    <property type="entry name" value="PLC-like_Pdiesterase_TIM-brl"/>
</dbReference>
<dbReference type="GO" id="GO:0008081">
    <property type="term" value="F:phosphoric diester hydrolase activity"/>
    <property type="evidence" value="ECO:0007669"/>
    <property type="project" value="InterPro"/>
</dbReference>
<dbReference type="GO" id="GO:0005524">
    <property type="term" value="F:ATP binding"/>
    <property type="evidence" value="ECO:0007669"/>
    <property type="project" value="UniProtKB-KW"/>
</dbReference>
<dbReference type="Proteomes" id="UP000626109">
    <property type="component" value="Unassembled WGS sequence"/>
</dbReference>
<dbReference type="InterPro" id="IPR044571">
    <property type="entry name" value="P4KG1-8"/>
</dbReference>
<dbReference type="PANTHER" id="PTHR45800:SF11">
    <property type="entry name" value="PHOSPHATIDYLINOSITOL 3-KINASE-RELATED PROTEIN KINASE"/>
    <property type="match status" value="1"/>
</dbReference>
<dbReference type="GO" id="GO:0016301">
    <property type="term" value="F:kinase activity"/>
    <property type="evidence" value="ECO:0007669"/>
    <property type="project" value="UniProtKB-KW"/>
</dbReference>
<organism evidence="6 7">
    <name type="scientific">Polarella glacialis</name>
    <name type="common">Dinoflagellate</name>
    <dbReference type="NCBI Taxonomy" id="89957"/>
    <lineage>
        <taxon>Eukaryota</taxon>
        <taxon>Sar</taxon>
        <taxon>Alveolata</taxon>
        <taxon>Dinophyceae</taxon>
        <taxon>Suessiales</taxon>
        <taxon>Suessiaceae</taxon>
        <taxon>Polarella</taxon>
    </lineage>
</organism>
<dbReference type="Gene3D" id="3.20.20.190">
    <property type="entry name" value="Phosphatidylinositol (PI) phosphodiesterase"/>
    <property type="match status" value="1"/>
</dbReference>
<evidence type="ECO:0000256" key="4">
    <source>
        <dbReference type="ARBA" id="ARBA00022777"/>
    </source>
</evidence>
<evidence type="ECO:0008006" key="8">
    <source>
        <dbReference type="Google" id="ProtNLM"/>
    </source>
</evidence>
<evidence type="ECO:0000256" key="3">
    <source>
        <dbReference type="ARBA" id="ARBA00022741"/>
    </source>
</evidence>
<keyword evidence="4" id="KW-0418">Kinase</keyword>
<dbReference type="SUPFAM" id="SSF51695">
    <property type="entry name" value="PLC-like phosphodiesterases"/>
    <property type="match status" value="1"/>
</dbReference>
<gene>
    <name evidence="6" type="ORF">PGLA2088_LOCUS44896</name>
</gene>
<reference evidence="6" key="1">
    <citation type="submission" date="2021-02" db="EMBL/GenBank/DDBJ databases">
        <authorList>
            <person name="Dougan E. K."/>
            <person name="Rhodes N."/>
            <person name="Thang M."/>
            <person name="Chan C."/>
        </authorList>
    </citation>
    <scope>NUCLEOTIDE SEQUENCE</scope>
</reference>
<comment type="similarity">
    <text evidence="1">Belongs to the PI3/PI4-kinase family. Type II PI4K subfamily.</text>
</comment>